<comment type="caution">
    <text evidence="3">The sequence shown here is derived from an EMBL/GenBank/DDBJ whole genome shotgun (WGS) entry which is preliminary data.</text>
</comment>
<dbReference type="Pfam" id="PF01381">
    <property type="entry name" value="HTH_3"/>
    <property type="match status" value="1"/>
</dbReference>
<dbReference type="PANTHER" id="PTHR46797:SF1">
    <property type="entry name" value="METHYLPHOSPHONATE SYNTHASE"/>
    <property type="match status" value="1"/>
</dbReference>
<dbReference type="PROSITE" id="PS50943">
    <property type="entry name" value="HTH_CROC1"/>
    <property type="match status" value="1"/>
</dbReference>
<dbReference type="Pfam" id="PF07883">
    <property type="entry name" value="Cupin_2"/>
    <property type="match status" value="1"/>
</dbReference>
<gene>
    <name evidence="3" type="ORF">ETU37_22575</name>
</gene>
<keyword evidence="1" id="KW-0238">DNA-binding</keyword>
<dbReference type="AlphaFoldDB" id="A0A4Q5IST4"/>
<evidence type="ECO:0000313" key="4">
    <source>
        <dbReference type="Proteomes" id="UP000291189"/>
    </source>
</evidence>
<dbReference type="RefSeq" id="WP_129989692.1">
    <property type="nucleotide sequence ID" value="NZ_SDPU01000037.1"/>
</dbReference>
<sequence length="194" mass="20741">MADDALSLTVGARLREAREARQLSLRSLARAVDLSPGMLSQIENGRARPSVGTLWALVSELGLSLDAVFPSAEETATSAPAGPVVQRAGRRQVLELSGDVSWEQLNAPDDTDVVFAYVTYRPGGAGQEHEGLPLARHTGQEYGYVVSGRLVVEVGDDELELGPGDAITFGSDTPHRFRAAGEKPACAVWFNRAR</sequence>
<reference evidence="3 4" key="1">
    <citation type="submission" date="2019-01" db="EMBL/GenBank/DDBJ databases">
        <title>Nocardioides guangzhouensis sp. nov., an actinobacterium isolated from soil.</title>
        <authorList>
            <person name="Fu Y."/>
            <person name="Cai Y."/>
            <person name="Lin Z."/>
            <person name="Chen P."/>
        </authorList>
    </citation>
    <scope>NUCLEOTIDE SEQUENCE [LARGE SCALE GENOMIC DNA]</scope>
    <source>
        <strain evidence="3 4">NBRC 105384</strain>
    </source>
</reference>
<dbReference type="InterPro" id="IPR014710">
    <property type="entry name" value="RmlC-like_jellyroll"/>
</dbReference>
<evidence type="ECO:0000259" key="2">
    <source>
        <dbReference type="PROSITE" id="PS50943"/>
    </source>
</evidence>
<dbReference type="InterPro" id="IPR010982">
    <property type="entry name" value="Lambda_DNA-bd_dom_sf"/>
</dbReference>
<dbReference type="InterPro" id="IPR001387">
    <property type="entry name" value="Cro/C1-type_HTH"/>
</dbReference>
<dbReference type="GO" id="GO:0003700">
    <property type="term" value="F:DNA-binding transcription factor activity"/>
    <property type="evidence" value="ECO:0007669"/>
    <property type="project" value="TreeGrafter"/>
</dbReference>
<keyword evidence="4" id="KW-1185">Reference proteome</keyword>
<dbReference type="Gene3D" id="1.10.260.40">
    <property type="entry name" value="lambda repressor-like DNA-binding domains"/>
    <property type="match status" value="1"/>
</dbReference>
<dbReference type="InterPro" id="IPR013096">
    <property type="entry name" value="Cupin_2"/>
</dbReference>
<evidence type="ECO:0000313" key="3">
    <source>
        <dbReference type="EMBL" id="RYU08850.1"/>
    </source>
</evidence>
<dbReference type="CDD" id="cd02209">
    <property type="entry name" value="cupin_XRE_C"/>
    <property type="match status" value="1"/>
</dbReference>
<organism evidence="3 4">
    <name type="scientific">Nocardioides iriomotensis</name>
    <dbReference type="NCBI Taxonomy" id="715784"/>
    <lineage>
        <taxon>Bacteria</taxon>
        <taxon>Bacillati</taxon>
        <taxon>Actinomycetota</taxon>
        <taxon>Actinomycetes</taxon>
        <taxon>Propionibacteriales</taxon>
        <taxon>Nocardioidaceae</taxon>
        <taxon>Nocardioides</taxon>
    </lineage>
</organism>
<dbReference type="GO" id="GO:0005829">
    <property type="term" value="C:cytosol"/>
    <property type="evidence" value="ECO:0007669"/>
    <property type="project" value="TreeGrafter"/>
</dbReference>
<dbReference type="SMART" id="SM00530">
    <property type="entry name" value="HTH_XRE"/>
    <property type="match status" value="1"/>
</dbReference>
<feature type="domain" description="HTH cro/C1-type" evidence="2">
    <location>
        <begin position="14"/>
        <end position="68"/>
    </location>
</feature>
<protein>
    <submittedName>
        <fullName evidence="3">Cupin domain-containing protein</fullName>
    </submittedName>
</protein>
<dbReference type="CDD" id="cd00093">
    <property type="entry name" value="HTH_XRE"/>
    <property type="match status" value="1"/>
</dbReference>
<dbReference type="GO" id="GO:0003677">
    <property type="term" value="F:DNA binding"/>
    <property type="evidence" value="ECO:0007669"/>
    <property type="project" value="UniProtKB-KW"/>
</dbReference>
<dbReference type="SUPFAM" id="SSF51182">
    <property type="entry name" value="RmlC-like cupins"/>
    <property type="match status" value="1"/>
</dbReference>
<dbReference type="EMBL" id="SDPU01000037">
    <property type="protein sequence ID" value="RYU08850.1"/>
    <property type="molecule type" value="Genomic_DNA"/>
</dbReference>
<dbReference type="OrthoDB" id="5114244at2"/>
<name>A0A4Q5IST4_9ACTN</name>
<dbReference type="Proteomes" id="UP000291189">
    <property type="component" value="Unassembled WGS sequence"/>
</dbReference>
<accession>A0A4Q5IST4</accession>
<dbReference type="PANTHER" id="PTHR46797">
    <property type="entry name" value="HTH-TYPE TRANSCRIPTIONAL REGULATOR"/>
    <property type="match status" value="1"/>
</dbReference>
<dbReference type="InterPro" id="IPR050807">
    <property type="entry name" value="TransReg_Diox_bact_type"/>
</dbReference>
<dbReference type="SUPFAM" id="SSF47413">
    <property type="entry name" value="lambda repressor-like DNA-binding domains"/>
    <property type="match status" value="1"/>
</dbReference>
<dbReference type="Gene3D" id="2.60.120.10">
    <property type="entry name" value="Jelly Rolls"/>
    <property type="match status" value="1"/>
</dbReference>
<dbReference type="InterPro" id="IPR011051">
    <property type="entry name" value="RmlC_Cupin_sf"/>
</dbReference>
<evidence type="ECO:0000256" key="1">
    <source>
        <dbReference type="ARBA" id="ARBA00023125"/>
    </source>
</evidence>
<proteinExistence type="predicted"/>